<dbReference type="InterPro" id="IPR029058">
    <property type="entry name" value="AB_hydrolase_fold"/>
</dbReference>
<dbReference type="Pfam" id="PF00135">
    <property type="entry name" value="COesterase"/>
    <property type="match status" value="1"/>
</dbReference>
<dbReference type="EC" id="3.1.1.-" evidence="3"/>
<dbReference type="InterPro" id="IPR050309">
    <property type="entry name" value="Type-B_Carboxylest/Lipase"/>
</dbReference>
<sequence length="481" mass="51638">MTFLKVAKVSTLAMILLPLVAISNEQNRITTVVSAAPTNIKSAPSKLSKRLLVSKAPEADSIDGAHILLVNDVDSSTPKHSFLLLSKPRTYHEAAAACQSMFDSVFLYVPGSPAAAELNLLLKNNAIAQAEVAASTNFWVLNVVAGIECMSLNKVTDKTESLSCNTELPVICVNSAPRRTLNVQEATRQVAVKTAVSTIQGFRDQNSFWFLGIHYAEAPVANLRFAAPVAKVPFKSTLDATAFGAQADEDCLNLNVFTPSLKSRTQKGLPVMVRGSTILFEPGNLVSRGGVVVVTINYRLGLLGFTENPAFSRSDIPGNLAIHDTILALRWVKDHIANFGGDPSEVTVFGESAGAVTIRALLSALSSWDLYSNVISQSDPSDIPFKSAQDAANLSTYFFEALNCGATDLVFARSKSITEILAAQGLANNKMLVEQNWTTIGLVERPAVDGTLIPGEFSDLVKSGKFNLKANIMWSTTKDEA</sequence>
<comment type="similarity">
    <text evidence="1 3">Belongs to the type-B carboxylesterase/lipase family.</text>
</comment>
<gene>
    <name evidence="5" type="ORF">BGZ97_005938</name>
</gene>
<dbReference type="OrthoDB" id="408631at2759"/>
<proteinExistence type="inferred from homology"/>
<feature type="signal peptide" evidence="3">
    <location>
        <begin position="1"/>
        <end position="22"/>
    </location>
</feature>
<feature type="chain" id="PRO_5040537364" description="Carboxylic ester hydrolase" evidence="3">
    <location>
        <begin position="23"/>
        <end position="481"/>
    </location>
</feature>
<dbReference type="GO" id="GO:0016787">
    <property type="term" value="F:hydrolase activity"/>
    <property type="evidence" value="ECO:0007669"/>
    <property type="project" value="UniProtKB-KW"/>
</dbReference>
<accession>A0A9P6UFV5</accession>
<evidence type="ECO:0000313" key="5">
    <source>
        <dbReference type="EMBL" id="KAG0291294.1"/>
    </source>
</evidence>
<dbReference type="PROSITE" id="PS00122">
    <property type="entry name" value="CARBOXYLESTERASE_B_1"/>
    <property type="match status" value="1"/>
</dbReference>
<feature type="non-terminal residue" evidence="5">
    <location>
        <position position="481"/>
    </location>
</feature>
<dbReference type="PANTHER" id="PTHR11559">
    <property type="entry name" value="CARBOXYLESTERASE"/>
    <property type="match status" value="1"/>
</dbReference>
<dbReference type="AlphaFoldDB" id="A0A9P6UFV5"/>
<dbReference type="Gene3D" id="3.40.50.1820">
    <property type="entry name" value="alpha/beta hydrolase"/>
    <property type="match status" value="1"/>
</dbReference>
<keyword evidence="3" id="KW-0732">Signal</keyword>
<reference evidence="5" key="1">
    <citation type="journal article" date="2020" name="Fungal Divers.">
        <title>Resolving the Mortierellaceae phylogeny through synthesis of multi-gene phylogenetics and phylogenomics.</title>
        <authorList>
            <person name="Vandepol N."/>
            <person name="Liber J."/>
            <person name="Desiro A."/>
            <person name="Na H."/>
            <person name="Kennedy M."/>
            <person name="Barry K."/>
            <person name="Grigoriev I.V."/>
            <person name="Miller A.N."/>
            <person name="O'Donnell K."/>
            <person name="Stajich J.E."/>
            <person name="Bonito G."/>
        </authorList>
    </citation>
    <scope>NUCLEOTIDE SEQUENCE</scope>
    <source>
        <strain evidence="5">NVP60</strain>
    </source>
</reference>
<organism evidence="5 6">
    <name type="scientific">Linnemannia gamsii</name>
    <dbReference type="NCBI Taxonomy" id="64522"/>
    <lineage>
        <taxon>Eukaryota</taxon>
        <taxon>Fungi</taxon>
        <taxon>Fungi incertae sedis</taxon>
        <taxon>Mucoromycota</taxon>
        <taxon>Mortierellomycotina</taxon>
        <taxon>Mortierellomycetes</taxon>
        <taxon>Mortierellales</taxon>
        <taxon>Mortierellaceae</taxon>
        <taxon>Linnemannia</taxon>
    </lineage>
</organism>
<dbReference type="EMBL" id="JAAAIN010002645">
    <property type="protein sequence ID" value="KAG0291294.1"/>
    <property type="molecule type" value="Genomic_DNA"/>
</dbReference>
<evidence type="ECO:0000313" key="6">
    <source>
        <dbReference type="Proteomes" id="UP000823405"/>
    </source>
</evidence>
<comment type="caution">
    <text evidence="5">The sequence shown here is derived from an EMBL/GenBank/DDBJ whole genome shotgun (WGS) entry which is preliminary data.</text>
</comment>
<keyword evidence="6" id="KW-1185">Reference proteome</keyword>
<evidence type="ECO:0000256" key="2">
    <source>
        <dbReference type="ARBA" id="ARBA00022801"/>
    </source>
</evidence>
<evidence type="ECO:0000259" key="4">
    <source>
        <dbReference type="Pfam" id="PF00135"/>
    </source>
</evidence>
<name>A0A9P6UFV5_9FUNG</name>
<feature type="domain" description="Carboxylesterase type B" evidence="4">
    <location>
        <begin position="191"/>
        <end position="480"/>
    </location>
</feature>
<dbReference type="InterPro" id="IPR019826">
    <property type="entry name" value="Carboxylesterase_B_AS"/>
</dbReference>
<protein>
    <recommendedName>
        <fullName evidence="3">Carboxylic ester hydrolase</fullName>
        <ecNumber evidence="3">3.1.1.-</ecNumber>
    </recommendedName>
</protein>
<keyword evidence="2 3" id="KW-0378">Hydrolase</keyword>
<evidence type="ECO:0000256" key="3">
    <source>
        <dbReference type="RuleBase" id="RU361235"/>
    </source>
</evidence>
<evidence type="ECO:0000256" key="1">
    <source>
        <dbReference type="ARBA" id="ARBA00005964"/>
    </source>
</evidence>
<dbReference type="InterPro" id="IPR002018">
    <property type="entry name" value="CarbesteraseB"/>
</dbReference>
<dbReference type="SUPFAM" id="SSF53474">
    <property type="entry name" value="alpha/beta-Hydrolases"/>
    <property type="match status" value="1"/>
</dbReference>
<dbReference type="Proteomes" id="UP000823405">
    <property type="component" value="Unassembled WGS sequence"/>
</dbReference>